<name>A0A9X4M6Z1_9CYAN</name>
<dbReference type="Proteomes" id="UP001152872">
    <property type="component" value="Unassembled WGS sequence"/>
</dbReference>
<reference evidence="1" key="1">
    <citation type="submission" date="2019-05" db="EMBL/GenBank/DDBJ databases">
        <title>Whole genome sequencing of Pseudanabaena catenata USMAC16.</title>
        <authorList>
            <person name="Khan Z."/>
            <person name="Omar W.M."/>
            <person name="Convey P."/>
            <person name="Merican F."/>
            <person name="Najimudin N."/>
        </authorList>
    </citation>
    <scope>NUCLEOTIDE SEQUENCE</scope>
    <source>
        <strain evidence="1">USMAC16</strain>
    </source>
</reference>
<evidence type="ECO:0000313" key="2">
    <source>
        <dbReference type="Proteomes" id="UP001152872"/>
    </source>
</evidence>
<evidence type="ECO:0000313" key="1">
    <source>
        <dbReference type="EMBL" id="MDG3494642.1"/>
    </source>
</evidence>
<protein>
    <submittedName>
        <fullName evidence="1">Uncharacterized protein</fullName>
    </submittedName>
</protein>
<gene>
    <name evidence="1" type="ORF">FEV09_08720</name>
</gene>
<accession>A0A9X4M6Z1</accession>
<comment type="caution">
    <text evidence="1">The sequence shown here is derived from an EMBL/GenBank/DDBJ whole genome shotgun (WGS) entry which is preliminary data.</text>
</comment>
<proteinExistence type="predicted"/>
<dbReference type="RefSeq" id="WP_009626726.1">
    <property type="nucleotide sequence ID" value="NZ_VBTY01000056.1"/>
</dbReference>
<dbReference type="AlphaFoldDB" id="A0A9X4M6Z1"/>
<organism evidence="1 2">
    <name type="scientific">Pseudanabaena catenata USMAC16</name>
    <dbReference type="NCBI Taxonomy" id="1855837"/>
    <lineage>
        <taxon>Bacteria</taxon>
        <taxon>Bacillati</taxon>
        <taxon>Cyanobacteriota</taxon>
        <taxon>Cyanophyceae</taxon>
        <taxon>Pseudanabaenales</taxon>
        <taxon>Pseudanabaenaceae</taxon>
        <taxon>Pseudanabaena</taxon>
    </lineage>
</organism>
<dbReference type="EMBL" id="VBTY01000056">
    <property type="protein sequence ID" value="MDG3494642.1"/>
    <property type="molecule type" value="Genomic_DNA"/>
</dbReference>
<keyword evidence="2" id="KW-1185">Reference proteome</keyword>
<sequence>MPTLIGILVTVAYVFGVVKFLQGFRRTDFSGNQIGLALLWPVLFAMNGNYRKNFFKALKGS</sequence>